<dbReference type="SMART" id="SM00450">
    <property type="entry name" value="RHOD"/>
    <property type="match status" value="2"/>
</dbReference>
<evidence type="ECO:0000256" key="1">
    <source>
        <dbReference type="ARBA" id="ARBA00022737"/>
    </source>
</evidence>
<dbReference type="SUPFAM" id="SSF52821">
    <property type="entry name" value="Rhodanese/Cell cycle control phosphatase"/>
    <property type="match status" value="2"/>
</dbReference>
<dbReference type="Gene3D" id="3.40.250.10">
    <property type="entry name" value="Rhodanese-like domain"/>
    <property type="match status" value="2"/>
</dbReference>
<evidence type="ECO:0000313" key="6">
    <source>
        <dbReference type="Proteomes" id="UP000005273"/>
    </source>
</evidence>
<reference evidence="6" key="1">
    <citation type="submission" date="2012-09" db="EMBL/GenBank/DDBJ databases">
        <authorList>
            <person name="Weinstock G."/>
            <person name="Sodergren E."/>
            <person name="Clifton S."/>
            <person name="Fulton L."/>
            <person name="Fulton B."/>
            <person name="Courtney L."/>
            <person name="Fronick C."/>
            <person name="Harrison M."/>
            <person name="Strong C."/>
            <person name="Farmer C."/>
            <person name="Delehaunty K."/>
            <person name="Markovic C."/>
            <person name="Hall O."/>
            <person name="Minx P."/>
            <person name="Tomlinson C."/>
            <person name="Mitreva M."/>
            <person name="Nelson J."/>
            <person name="Hou S."/>
            <person name="Wollam A."/>
            <person name="Pepin K.H."/>
            <person name="Johnson M."/>
            <person name="Bhonagiri V."/>
            <person name="Nash W.E."/>
            <person name="Suruliraj S."/>
            <person name="Warren W."/>
            <person name="Chinwalla A."/>
            <person name="Mardis E.R."/>
            <person name="Wilson R.K."/>
        </authorList>
    </citation>
    <scope>NUCLEOTIDE SEQUENCE [LARGE SCALE GENOMIC DNA]</scope>
    <source>
        <strain evidence="6">OS1</strain>
    </source>
</reference>
<dbReference type="Proteomes" id="UP000005273">
    <property type="component" value="Unassembled WGS sequence"/>
</dbReference>
<dbReference type="STRING" id="592015.HMPREF1705_04050"/>
<feature type="domain" description="Rhodanese" evidence="4">
    <location>
        <begin position="48"/>
        <end position="156"/>
    </location>
</feature>
<keyword evidence="1" id="KW-0677">Repeat</keyword>
<dbReference type="CDD" id="cd01449">
    <property type="entry name" value="TST_Repeat_2"/>
    <property type="match status" value="1"/>
</dbReference>
<keyword evidence="6" id="KW-1185">Reference proteome</keyword>
<evidence type="ECO:0000259" key="4">
    <source>
        <dbReference type="PROSITE" id="PS50206"/>
    </source>
</evidence>
<proteinExistence type="predicted"/>
<dbReference type="InterPro" id="IPR001763">
    <property type="entry name" value="Rhodanese-like_dom"/>
</dbReference>
<dbReference type="PANTHER" id="PTHR43855:SF1">
    <property type="entry name" value="THIOSULFATE SULFURTRANSFERASE"/>
    <property type="match status" value="1"/>
</dbReference>
<accession>A0A0T5XAP3</accession>
<dbReference type="PANTHER" id="PTHR43855">
    <property type="entry name" value="THIOSULFATE SULFURTRANSFERASE"/>
    <property type="match status" value="1"/>
</dbReference>
<dbReference type="PROSITE" id="PS50206">
    <property type="entry name" value="RHODANESE_3"/>
    <property type="match status" value="2"/>
</dbReference>
<evidence type="ECO:0000313" key="5">
    <source>
        <dbReference type="EMBL" id="KRT34805.1"/>
    </source>
</evidence>
<keyword evidence="3" id="KW-0732">Signal</keyword>
<name>A0A0T5XAP3_9BACT</name>
<dbReference type="RefSeq" id="WP_009200325.1">
    <property type="nucleotide sequence ID" value="NZ_ACJX03000001.1"/>
</dbReference>
<sequence length="303" mass="33866">MAMWLKKVKLFALLCLFILIRIGGTAFASDYANPDAIVSVDELHSHIEKGEVKIIDVRGGMKYKLGHIPGAVNLDFGNFIDKSSPYPYMCPSKEQVEETLRALGLKNNDTLVIYGDTPNNAAARVWWILDRYGHKNIKLLNGDIAAWESANFNKEMLSPKIEATTYIINGVDNSKYASAEDVKASLDDPNVVILDVRSYEEYTGEKLLKGAKKAGRIPGAVWVEWTQALDEKGHFKSFNALKELYESKGVTPDKTIIVYCQGGYRAAHTTFVLHRLLGYPNVKNYDGSWVEWTALDLPVETGK</sequence>
<evidence type="ECO:0000256" key="2">
    <source>
        <dbReference type="RuleBase" id="RU000507"/>
    </source>
</evidence>
<dbReference type="InterPro" id="IPR051126">
    <property type="entry name" value="Thiosulfate_sulfurtransferase"/>
</dbReference>
<dbReference type="CDD" id="cd01448">
    <property type="entry name" value="TST_Repeat_1"/>
    <property type="match status" value="1"/>
</dbReference>
<organism evidence="5 6">
    <name type="scientific">Acetomicrobium hydrogeniformans ATCC BAA-1850</name>
    <dbReference type="NCBI Taxonomy" id="592015"/>
    <lineage>
        <taxon>Bacteria</taxon>
        <taxon>Thermotogati</taxon>
        <taxon>Synergistota</taxon>
        <taxon>Synergistia</taxon>
        <taxon>Synergistales</taxon>
        <taxon>Acetomicrobiaceae</taxon>
        <taxon>Acetomicrobium</taxon>
    </lineage>
</organism>
<dbReference type="InterPro" id="IPR036873">
    <property type="entry name" value="Rhodanese-like_dom_sf"/>
</dbReference>
<protein>
    <recommendedName>
        <fullName evidence="2">Sulfurtransferase</fullName>
    </recommendedName>
</protein>
<feature type="chain" id="PRO_5006666435" description="Sulfurtransferase" evidence="3">
    <location>
        <begin position="29"/>
        <end position="303"/>
    </location>
</feature>
<dbReference type="PROSITE" id="PS00683">
    <property type="entry name" value="RHODANESE_2"/>
    <property type="match status" value="1"/>
</dbReference>
<gene>
    <name evidence="5" type="ORF">HMPREF1705_04050</name>
</gene>
<dbReference type="AlphaFoldDB" id="A0A0T5XAP3"/>
<feature type="domain" description="Rhodanese" evidence="4">
    <location>
        <begin position="187"/>
        <end position="301"/>
    </location>
</feature>
<dbReference type="OrthoDB" id="9770030at2"/>
<dbReference type="PROSITE" id="PS00380">
    <property type="entry name" value="RHODANESE_1"/>
    <property type="match status" value="1"/>
</dbReference>
<dbReference type="GO" id="GO:0004792">
    <property type="term" value="F:thiosulfate-cyanide sulfurtransferase activity"/>
    <property type="evidence" value="ECO:0007669"/>
    <property type="project" value="InterPro"/>
</dbReference>
<dbReference type="Pfam" id="PF00581">
    <property type="entry name" value="Rhodanese"/>
    <property type="match status" value="2"/>
</dbReference>
<dbReference type="EMBL" id="ACJX03000001">
    <property type="protein sequence ID" value="KRT34805.1"/>
    <property type="molecule type" value="Genomic_DNA"/>
</dbReference>
<keyword evidence="2 5" id="KW-0808">Transferase</keyword>
<dbReference type="InterPro" id="IPR001307">
    <property type="entry name" value="Thiosulphate_STrfase_CS"/>
</dbReference>
<comment type="caution">
    <text evidence="5">The sequence shown here is derived from an EMBL/GenBank/DDBJ whole genome shotgun (WGS) entry which is preliminary data.</text>
</comment>
<dbReference type="eggNOG" id="COG2897">
    <property type="taxonomic scope" value="Bacteria"/>
</dbReference>
<feature type="signal peptide" evidence="3">
    <location>
        <begin position="1"/>
        <end position="28"/>
    </location>
</feature>
<evidence type="ECO:0000256" key="3">
    <source>
        <dbReference type="SAM" id="SignalP"/>
    </source>
</evidence>